<dbReference type="Pfam" id="PF04146">
    <property type="entry name" value="YTH"/>
    <property type="match status" value="1"/>
</dbReference>
<feature type="region of interest" description="Disordered" evidence="1">
    <location>
        <begin position="532"/>
        <end position="634"/>
    </location>
</feature>
<feature type="domain" description="YTH" evidence="3">
    <location>
        <begin position="450"/>
        <end position="598"/>
    </location>
</feature>
<feature type="domain" description="YTH" evidence="3">
    <location>
        <begin position="598"/>
        <end position="734"/>
    </location>
</feature>
<feature type="region of interest" description="Disordered" evidence="1">
    <location>
        <begin position="376"/>
        <end position="404"/>
    </location>
</feature>
<dbReference type="PANTHER" id="PTHR44329">
    <property type="entry name" value="SERINE/THREONINE-PROTEIN KINASE TNNI3K-RELATED"/>
    <property type="match status" value="1"/>
</dbReference>
<reference evidence="4 5" key="1">
    <citation type="submission" date="2024-02" db="EMBL/GenBank/DDBJ databases">
        <title>A draft genome for the cacao thread blight pathogen Marasmius crinis-equi.</title>
        <authorList>
            <person name="Cohen S.P."/>
            <person name="Baruah I.K."/>
            <person name="Amoako-Attah I."/>
            <person name="Bukari Y."/>
            <person name="Meinhardt L.W."/>
            <person name="Bailey B.A."/>
        </authorList>
    </citation>
    <scope>NUCLEOTIDE SEQUENCE [LARGE SCALE GENOMIC DNA]</scope>
    <source>
        <strain evidence="4 5">GH-76</strain>
    </source>
</reference>
<evidence type="ECO:0000313" key="4">
    <source>
        <dbReference type="EMBL" id="KAL0568100.1"/>
    </source>
</evidence>
<dbReference type="EMBL" id="JBAHYK010001414">
    <property type="protein sequence ID" value="KAL0568100.1"/>
    <property type="molecule type" value="Genomic_DNA"/>
</dbReference>
<dbReference type="Proteomes" id="UP001465976">
    <property type="component" value="Unassembled WGS sequence"/>
</dbReference>
<dbReference type="InterPro" id="IPR011009">
    <property type="entry name" value="Kinase-like_dom_sf"/>
</dbReference>
<dbReference type="Gene3D" id="1.10.510.10">
    <property type="entry name" value="Transferase(Phosphotransferase) domain 1"/>
    <property type="match status" value="2"/>
</dbReference>
<dbReference type="InterPro" id="IPR051681">
    <property type="entry name" value="Ser/Thr_Kinases-Pseudokinases"/>
</dbReference>
<gene>
    <name evidence="4" type="primary">TUS1_27</name>
    <name evidence="4" type="ORF">V5O48_013891</name>
</gene>
<protein>
    <submittedName>
        <fullName evidence="4">Rho guanine nucleotide exchange factor</fullName>
    </submittedName>
</protein>
<proteinExistence type="predicted"/>
<dbReference type="InterPro" id="IPR007275">
    <property type="entry name" value="YTH_domain"/>
</dbReference>
<dbReference type="CDD" id="cd21134">
    <property type="entry name" value="YTH"/>
    <property type="match status" value="1"/>
</dbReference>
<feature type="compositionally biased region" description="Low complexity" evidence="1">
    <location>
        <begin position="536"/>
        <end position="552"/>
    </location>
</feature>
<dbReference type="PROSITE" id="PS50882">
    <property type="entry name" value="YTH"/>
    <property type="match status" value="2"/>
</dbReference>
<dbReference type="SUPFAM" id="SSF56112">
    <property type="entry name" value="Protein kinase-like (PK-like)"/>
    <property type="match status" value="1"/>
</dbReference>
<dbReference type="Gene3D" id="3.10.590.10">
    <property type="entry name" value="ph1033 like domains"/>
    <property type="match status" value="2"/>
</dbReference>
<feature type="compositionally biased region" description="Basic and acidic residues" evidence="1">
    <location>
        <begin position="665"/>
        <end position="677"/>
    </location>
</feature>
<organism evidence="4 5">
    <name type="scientific">Marasmius crinis-equi</name>
    <dbReference type="NCBI Taxonomy" id="585013"/>
    <lineage>
        <taxon>Eukaryota</taxon>
        <taxon>Fungi</taxon>
        <taxon>Dikarya</taxon>
        <taxon>Basidiomycota</taxon>
        <taxon>Agaricomycotina</taxon>
        <taxon>Agaricomycetes</taxon>
        <taxon>Agaricomycetidae</taxon>
        <taxon>Agaricales</taxon>
        <taxon>Marasmiineae</taxon>
        <taxon>Marasmiaceae</taxon>
        <taxon>Marasmius</taxon>
    </lineage>
</organism>
<feature type="compositionally biased region" description="Low complexity" evidence="1">
    <location>
        <begin position="423"/>
        <end position="438"/>
    </location>
</feature>
<evidence type="ECO:0000313" key="5">
    <source>
        <dbReference type="Proteomes" id="UP001465976"/>
    </source>
</evidence>
<comment type="caution">
    <text evidence="4">The sequence shown here is derived from an EMBL/GenBank/DDBJ whole genome shotgun (WGS) entry which is preliminary data.</text>
</comment>
<sequence>MHGSHASSIEDTLRKVAEVENGDLEGIEDQLQAMLEDDDERQALLEKRGDDAQSCLDRLQMLADSPKISTQLRSTIFKMMIRLSRNSGCCPRCLAIHNVRMLGEHPVGFGGFGDVWKGTIGHTETAPIVCLKVLRVHLTSDVQASLKEYLREAIVWKQLKHPNLLPFLGIYYLDDTRQRICLVSPWMERGNLVQFLKDTPRESVDHLLLVNILITPDQRACIADFGLSRIADTNALRMTSSNSRMMMGTARWLAPELFNPNSTATKESDIYAFACVCYEIYTGLLPFHEFRHDPAVACQVQAGTRPSRSAALLEFPDVLWSILEKCWKPDLASRPSASAIMQDLTLMRTSPLTPSSAWNDSIANAVWSNLEHPTSIGNKPASLGSPPQPVSSDHENIDGQRPGPHTRWILDLLKKRKQKAEHSGSSGSHSDSSGSYASTTSSVLTRHFPNQFFILQSSSEDTLTHSASTGLWSGAGRDTERALDRAYRTSEEVFLIFAVKNSDTFWGYAKMAGSCKRNEGRFLIASRVHRDPSPLRRPALSSSTVPESLSVSAHANPEEPTTPLEKVLDQLDLPKTPTSPAPMTEDEASHTVTPTTPHPIYRGERHTAPDELGGQHTKLSIPIHPNQSSLDSAPARNVEYFPNKSFEEEVSLPDPELQDGLIVRTEEPKETESDEGRTPSQDDGFRVDWICTDRLPYSRTGHILNSRNRDRQVNLSEDDREVEPSTGQQIIDEWQRFIAEVRAGDRGRGNYVW</sequence>
<feature type="region of interest" description="Disordered" evidence="1">
    <location>
        <begin position="665"/>
        <end position="685"/>
    </location>
</feature>
<keyword evidence="5" id="KW-1185">Reference proteome</keyword>
<evidence type="ECO:0000259" key="3">
    <source>
        <dbReference type="PROSITE" id="PS50882"/>
    </source>
</evidence>
<feature type="domain" description="Protein kinase" evidence="2">
    <location>
        <begin position="101"/>
        <end position="346"/>
    </location>
</feature>
<feature type="region of interest" description="Disordered" evidence="1">
    <location>
        <begin position="419"/>
        <end position="438"/>
    </location>
</feature>
<dbReference type="InterPro" id="IPR000719">
    <property type="entry name" value="Prot_kinase_dom"/>
</dbReference>
<dbReference type="Pfam" id="PF07714">
    <property type="entry name" value="PK_Tyr_Ser-Thr"/>
    <property type="match status" value="2"/>
</dbReference>
<accession>A0ABR3EYU3</accession>
<evidence type="ECO:0000256" key="1">
    <source>
        <dbReference type="SAM" id="MobiDB-lite"/>
    </source>
</evidence>
<dbReference type="PROSITE" id="PS50011">
    <property type="entry name" value="PROTEIN_KINASE_DOM"/>
    <property type="match status" value="1"/>
</dbReference>
<name>A0ABR3EYU3_9AGAR</name>
<dbReference type="InterPro" id="IPR001245">
    <property type="entry name" value="Ser-Thr/Tyr_kinase_cat_dom"/>
</dbReference>
<evidence type="ECO:0000259" key="2">
    <source>
        <dbReference type="PROSITE" id="PS50011"/>
    </source>
</evidence>